<dbReference type="Proteomes" id="UP000697710">
    <property type="component" value="Unassembled WGS sequence"/>
</dbReference>
<protein>
    <submittedName>
        <fullName evidence="2">Peroxiredoxin</fullName>
    </submittedName>
</protein>
<feature type="domain" description="Alkyl hydroperoxide reductase subunit C/ Thiol specific antioxidant" evidence="1">
    <location>
        <begin position="3"/>
        <end position="82"/>
    </location>
</feature>
<sequence length="102" mass="11470">MEGRGFRDHAKEFDAKNCQVLGISFDTQEDNAAFAEKFDFGYPLLCDTDHKIGLAYEACDSLEAEYPRRISYLIAPDGRIEQAYPKVNPAEHPAQVLADLET</sequence>
<organism evidence="2 3">
    <name type="scientific">Eiseniibacteriota bacterium</name>
    <dbReference type="NCBI Taxonomy" id="2212470"/>
    <lineage>
        <taxon>Bacteria</taxon>
        <taxon>Candidatus Eiseniibacteriota</taxon>
    </lineage>
</organism>
<dbReference type="GO" id="GO:0016209">
    <property type="term" value="F:antioxidant activity"/>
    <property type="evidence" value="ECO:0007669"/>
    <property type="project" value="InterPro"/>
</dbReference>
<dbReference type="SUPFAM" id="SSF52833">
    <property type="entry name" value="Thioredoxin-like"/>
    <property type="match status" value="1"/>
</dbReference>
<evidence type="ECO:0000313" key="3">
    <source>
        <dbReference type="Proteomes" id="UP000697710"/>
    </source>
</evidence>
<dbReference type="GO" id="GO:0016491">
    <property type="term" value="F:oxidoreductase activity"/>
    <property type="evidence" value="ECO:0007669"/>
    <property type="project" value="InterPro"/>
</dbReference>
<dbReference type="InterPro" id="IPR000866">
    <property type="entry name" value="AhpC/TSA"/>
</dbReference>
<dbReference type="InterPro" id="IPR036249">
    <property type="entry name" value="Thioredoxin-like_sf"/>
</dbReference>
<dbReference type="Gene3D" id="3.40.30.10">
    <property type="entry name" value="Glutaredoxin"/>
    <property type="match status" value="1"/>
</dbReference>
<reference evidence="2" key="1">
    <citation type="submission" date="2020-04" db="EMBL/GenBank/DDBJ databases">
        <authorList>
            <person name="Zhang T."/>
        </authorList>
    </citation>
    <scope>NUCLEOTIDE SEQUENCE</scope>
    <source>
        <strain evidence="2">HKST-UBA01</strain>
    </source>
</reference>
<dbReference type="AlphaFoldDB" id="A0A956RNZ7"/>
<proteinExistence type="predicted"/>
<dbReference type="EMBL" id="JAGQHR010000081">
    <property type="protein sequence ID" value="MCA9726897.1"/>
    <property type="molecule type" value="Genomic_DNA"/>
</dbReference>
<dbReference type="Pfam" id="PF00578">
    <property type="entry name" value="AhpC-TSA"/>
    <property type="match status" value="1"/>
</dbReference>
<evidence type="ECO:0000313" key="2">
    <source>
        <dbReference type="EMBL" id="MCA9726897.1"/>
    </source>
</evidence>
<evidence type="ECO:0000259" key="1">
    <source>
        <dbReference type="Pfam" id="PF00578"/>
    </source>
</evidence>
<dbReference type="CDD" id="cd03017">
    <property type="entry name" value="PRX_BCP"/>
    <property type="match status" value="1"/>
</dbReference>
<accession>A0A956RNZ7</accession>
<comment type="caution">
    <text evidence="2">The sequence shown here is derived from an EMBL/GenBank/DDBJ whole genome shotgun (WGS) entry which is preliminary data.</text>
</comment>
<gene>
    <name evidence="2" type="ORF">KC729_04385</name>
</gene>
<reference evidence="2" key="2">
    <citation type="journal article" date="2021" name="Microbiome">
        <title>Successional dynamics and alternative stable states in a saline activated sludge microbial community over 9 years.</title>
        <authorList>
            <person name="Wang Y."/>
            <person name="Ye J."/>
            <person name="Ju F."/>
            <person name="Liu L."/>
            <person name="Boyd J.A."/>
            <person name="Deng Y."/>
            <person name="Parks D.H."/>
            <person name="Jiang X."/>
            <person name="Yin X."/>
            <person name="Woodcroft B.J."/>
            <person name="Tyson G.W."/>
            <person name="Hugenholtz P."/>
            <person name="Polz M.F."/>
            <person name="Zhang T."/>
        </authorList>
    </citation>
    <scope>NUCLEOTIDE SEQUENCE</scope>
    <source>
        <strain evidence="2">HKST-UBA01</strain>
    </source>
</reference>
<name>A0A956RNZ7_UNCEI</name>